<accession>A0A7C3V513</accession>
<comment type="caution">
    <text evidence="6">The sequence shown here is derived from an EMBL/GenBank/DDBJ whole genome shotgun (WGS) entry which is preliminary data.</text>
</comment>
<feature type="domain" description="HTH tetR-type" evidence="5">
    <location>
        <begin position="14"/>
        <end position="74"/>
    </location>
</feature>
<dbReference type="EMBL" id="DTMF01000172">
    <property type="protein sequence ID" value="HGF34094.1"/>
    <property type="molecule type" value="Genomic_DNA"/>
</dbReference>
<dbReference type="InterPro" id="IPR036271">
    <property type="entry name" value="Tet_transcr_reg_TetR-rel_C_sf"/>
</dbReference>
<keyword evidence="2 4" id="KW-0238">DNA-binding</keyword>
<evidence type="ECO:0000256" key="1">
    <source>
        <dbReference type="ARBA" id="ARBA00023015"/>
    </source>
</evidence>
<evidence type="ECO:0000259" key="5">
    <source>
        <dbReference type="PROSITE" id="PS50977"/>
    </source>
</evidence>
<protein>
    <submittedName>
        <fullName evidence="6">TetR/AcrR family transcriptional regulator</fullName>
    </submittedName>
</protein>
<organism evidence="6">
    <name type="scientific">Desulfobacca acetoxidans</name>
    <dbReference type="NCBI Taxonomy" id="60893"/>
    <lineage>
        <taxon>Bacteria</taxon>
        <taxon>Pseudomonadati</taxon>
        <taxon>Thermodesulfobacteriota</taxon>
        <taxon>Desulfobaccia</taxon>
        <taxon>Desulfobaccales</taxon>
        <taxon>Desulfobaccaceae</taxon>
        <taxon>Desulfobacca</taxon>
    </lineage>
</organism>
<evidence type="ECO:0000313" key="6">
    <source>
        <dbReference type="EMBL" id="HGF34094.1"/>
    </source>
</evidence>
<keyword evidence="3" id="KW-0804">Transcription</keyword>
<dbReference type="PROSITE" id="PS50977">
    <property type="entry name" value="HTH_TETR_2"/>
    <property type="match status" value="1"/>
</dbReference>
<feature type="DNA-binding region" description="H-T-H motif" evidence="4">
    <location>
        <begin position="37"/>
        <end position="56"/>
    </location>
</feature>
<dbReference type="AlphaFoldDB" id="A0A7C3V513"/>
<evidence type="ECO:0000256" key="4">
    <source>
        <dbReference type="PROSITE-ProRule" id="PRU00335"/>
    </source>
</evidence>
<dbReference type="InterPro" id="IPR009057">
    <property type="entry name" value="Homeodomain-like_sf"/>
</dbReference>
<name>A0A7C3V513_9BACT</name>
<dbReference type="SUPFAM" id="SSF48498">
    <property type="entry name" value="Tetracyclin repressor-like, C-terminal domain"/>
    <property type="match status" value="1"/>
</dbReference>
<evidence type="ECO:0000256" key="3">
    <source>
        <dbReference type="ARBA" id="ARBA00023163"/>
    </source>
</evidence>
<dbReference type="SUPFAM" id="SSF46689">
    <property type="entry name" value="Homeodomain-like"/>
    <property type="match status" value="1"/>
</dbReference>
<dbReference type="InterPro" id="IPR050109">
    <property type="entry name" value="HTH-type_TetR-like_transc_reg"/>
</dbReference>
<keyword evidence="1" id="KW-0805">Transcription regulation</keyword>
<sequence length="214" mass="23978">MEHPRTTKKELVTAFRTREILAAARRLMHHKGVEALTMDEIAQAAGVAKGTIYLYFQSKDELLQALLSQVGAALAQDLEEILAQTDPPAEKLRQAVIILLRYVEHEKVLFPLYLRELVRSKSGRGSSLVSLQELEDRIVSLITQIFADGISRKQFIPADPRLLAFLLKGLGRAVGYYQMTREQYDLNQEALPVILTLLFSGILQPSAMEEDSSA</sequence>
<dbReference type="Pfam" id="PF17932">
    <property type="entry name" value="TetR_C_24"/>
    <property type="match status" value="1"/>
</dbReference>
<gene>
    <name evidence="6" type="ORF">ENW96_06850</name>
</gene>
<dbReference type="InterPro" id="IPR001647">
    <property type="entry name" value="HTH_TetR"/>
</dbReference>
<dbReference type="PANTHER" id="PTHR30055">
    <property type="entry name" value="HTH-TYPE TRANSCRIPTIONAL REGULATOR RUTR"/>
    <property type="match status" value="1"/>
</dbReference>
<reference evidence="6" key="1">
    <citation type="journal article" date="2020" name="mSystems">
        <title>Genome- and Community-Level Interaction Insights into Carbon Utilization and Element Cycling Functions of Hydrothermarchaeota in Hydrothermal Sediment.</title>
        <authorList>
            <person name="Zhou Z."/>
            <person name="Liu Y."/>
            <person name="Xu W."/>
            <person name="Pan J."/>
            <person name="Luo Z.H."/>
            <person name="Li M."/>
        </authorList>
    </citation>
    <scope>NUCLEOTIDE SEQUENCE [LARGE SCALE GENOMIC DNA]</scope>
    <source>
        <strain evidence="6">SpSt-897</strain>
    </source>
</reference>
<dbReference type="GO" id="GO:0000976">
    <property type="term" value="F:transcription cis-regulatory region binding"/>
    <property type="evidence" value="ECO:0007669"/>
    <property type="project" value="TreeGrafter"/>
</dbReference>
<dbReference type="Pfam" id="PF00440">
    <property type="entry name" value="TetR_N"/>
    <property type="match status" value="1"/>
</dbReference>
<dbReference type="GO" id="GO:0003700">
    <property type="term" value="F:DNA-binding transcription factor activity"/>
    <property type="evidence" value="ECO:0007669"/>
    <property type="project" value="TreeGrafter"/>
</dbReference>
<proteinExistence type="predicted"/>
<dbReference type="InterPro" id="IPR041490">
    <property type="entry name" value="KstR2_TetR_C"/>
</dbReference>
<dbReference type="InterPro" id="IPR023772">
    <property type="entry name" value="DNA-bd_HTH_TetR-type_CS"/>
</dbReference>
<evidence type="ECO:0000256" key="2">
    <source>
        <dbReference type="ARBA" id="ARBA00023125"/>
    </source>
</evidence>
<dbReference type="PROSITE" id="PS01081">
    <property type="entry name" value="HTH_TETR_1"/>
    <property type="match status" value="1"/>
</dbReference>
<dbReference type="Gene3D" id="1.10.10.60">
    <property type="entry name" value="Homeodomain-like"/>
    <property type="match status" value="1"/>
</dbReference>
<dbReference type="Gene3D" id="1.10.357.10">
    <property type="entry name" value="Tetracycline Repressor, domain 2"/>
    <property type="match status" value="1"/>
</dbReference>
<dbReference type="PANTHER" id="PTHR30055:SF234">
    <property type="entry name" value="HTH-TYPE TRANSCRIPTIONAL REGULATOR BETI"/>
    <property type="match status" value="1"/>
</dbReference>
<dbReference type="PRINTS" id="PR00455">
    <property type="entry name" value="HTHTETR"/>
</dbReference>